<accession>A0ABQ5MP76</accession>
<feature type="transmembrane region" description="Helical" evidence="1">
    <location>
        <begin position="110"/>
        <end position="131"/>
    </location>
</feature>
<evidence type="ECO:0000313" key="3">
    <source>
        <dbReference type="Proteomes" id="UP001209654"/>
    </source>
</evidence>
<reference evidence="2 3" key="1">
    <citation type="journal article" date="2023" name="Int. J. Syst. Evol. Microbiol.">
        <title>Arthrobacter mangrovi sp. nov., an actinobacterium isolated from the rhizosphere of a mangrove.</title>
        <authorList>
            <person name="Hamada M."/>
            <person name="Saitou S."/>
            <person name="Enomoto N."/>
            <person name="Nanri K."/>
            <person name="Hidaka K."/>
            <person name="Miura T."/>
            <person name="Tamura T."/>
        </authorList>
    </citation>
    <scope>NUCLEOTIDE SEQUENCE [LARGE SCALE GENOMIC DNA]</scope>
    <source>
        <strain evidence="2 3">NBRC 112813</strain>
    </source>
</reference>
<feature type="transmembrane region" description="Helical" evidence="1">
    <location>
        <begin position="14"/>
        <end position="33"/>
    </location>
</feature>
<protein>
    <recommendedName>
        <fullName evidence="4">DUF3592 domain-containing protein</fullName>
    </recommendedName>
</protein>
<dbReference type="EMBL" id="BRVS01000001">
    <property type="protein sequence ID" value="GLB65796.1"/>
    <property type="molecule type" value="Genomic_DNA"/>
</dbReference>
<keyword evidence="1" id="KW-0812">Transmembrane</keyword>
<comment type="caution">
    <text evidence="2">The sequence shown here is derived from an EMBL/GenBank/DDBJ whole genome shotgun (WGS) entry which is preliminary data.</text>
</comment>
<evidence type="ECO:0000313" key="2">
    <source>
        <dbReference type="EMBL" id="GLB65796.1"/>
    </source>
</evidence>
<dbReference type="Proteomes" id="UP001209654">
    <property type="component" value="Unassembled WGS sequence"/>
</dbReference>
<keyword evidence="3" id="KW-1185">Reference proteome</keyword>
<evidence type="ECO:0000256" key="1">
    <source>
        <dbReference type="SAM" id="Phobius"/>
    </source>
</evidence>
<keyword evidence="1" id="KW-1133">Transmembrane helix</keyword>
<name>A0ABQ5MP76_9MICC</name>
<organism evidence="2 3">
    <name type="scientific">Arthrobacter mangrovi</name>
    <dbReference type="NCBI Taxonomy" id="2966350"/>
    <lineage>
        <taxon>Bacteria</taxon>
        <taxon>Bacillati</taxon>
        <taxon>Actinomycetota</taxon>
        <taxon>Actinomycetes</taxon>
        <taxon>Micrococcales</taxon>
        <taxon>Micrococcaceae</taxon>
        <taxon>Arthrobacter</taxon>
    </lineage>
</organism>
<gene>
    <name evidence="2" type="ORF">AHIS1636_02350</name>
</gene>
<proteinExistence type="predicted"/>
<evidence type="ECO:0008006" key="4">
    <source>
        <dbReference type="Google" id="ProtNLM"/>
    </source>
</evidence>
<keyword evidence="1" id="KW-0472">Membrane</keyword>
<dbReference type="RefSeq" id="WP_264793968.1">
    <property type="nucleotide sequence ID" value="NZ_BRVS01000001.1"/>
</dbReference>
<sequence length="132" mass="14085">MSDALETIGLISELVTWATLAPGLVLLLVAWLARAAGVKWRSAEGVAFDDGVRSGVRWFDNEHGFLEAVLAPGETLPAATGSDVLVYYDSHDPTRWRTAEPSKPGEVPLLLGKILTSVGVLSLLAGFLVMIL</sequence>